<evidence type="ECO:0000313" key="5">
    <source>
        <dbReference type="Proteomes" id="UP001060368"/>
    </source>
</evidence>
<dbReference type="GeneID" id="74308724"/>
<evidence type="ECO:0000256" key="1">
    <source>
        <dbReference type="SAM" id="MobiDB-lite"/>
    </source>
</evidence>
<keyword evidence="2" id="KW-0472">Membrane</keyword>
<dbReference type="InterPro" id="IPR022409">
    <property type="entry name" value="PKD/Chitinase_dom"/>
</dbReference>
<dbReference type="CDD" id="cd00146">
    <property type="entry name" value="PKD"/>
    <property type="match status" value="1"/>
</dbReference>
<feature type="region of interest" description="Disordered" evidence="1">
    <location>
        <begin position="1133"/>
        <end position="1154"/>
    </location>
</feature>
<evidence type="ECO:0000259" key="3">
    <source>
        <dbReference type="PROSITE" id="PS50093"/>
    </source>
</evidence>
<dbReference type="InterPro" id="IPR035986">
    <property type="entry name" value="PKD_dom_sf"/>
</dbReference>
<feature type="transmembrane region" description="Helical" evidence="2">
    <location>
        <begin position="1351"/>
        <end position="1372"/>
    </location>
</feature>
<dbReference type="EMBL" id="CP096115">
    <property type="protein sequence ID" value="UUX92321.1"/>
    <property type="molecule type" value="Genomic_DNA"/>
</dbReference>
<name>A0A9E7PNT8_9EURY</name>
<dbReference type="Proteomes" id="UP001060368">
    <property type="component" value="Chromosome"/>
</dbReference>
<accession>A0A9E7PNT8</accession>
<feature type="domain" description="PKD" evidence="3">
    <location>
        <begin position="849"/>
        <end position="897"/>
    </location>
</feature>
<keyword evidence="2" id="KW-0812">Transmembrane</keyword>
<keyword evidence="2" id="KW-1133">Transmembrane helix</keyword>
<feature type="compositionally biased region" description="Gly residues" evidence="1">
    <location>
        <begin position="1143"/>
        <end position="1154"/>
    </location>
</feature>
<dbReference type="InterPro" id="IPR000601">
    <property type="entry name" value="PKD_dom"/>
</dbReference>
<dbReference type="FunFam" id="2.60.40.10:FF:000270">
    <property type="entry name" value="Cell surface protein"/>
    <property type="match status" value="1"/>
</dbReference>
<protein>
    <submittedName>
        <fullName evidence="4">PKD domain-containing protein</fullName>
    </submittedName>
</protein>
<keyword evidence="5" id="KW-1185">Reference proteome</keyword>
<dbReference type="SMART" id="SM00089">
    <property type="entry name" value="PKD"/>
    <property type="match status" value="1"/>
</dbReference>
<feature type="compositionally biased region" description="Pro residues" evidence="1">
    <location>
        <begin position="1133"/>
        <end position="1142"/>
    </location>
</feature>
<dbReference type="InterPro" id="IPR013783">
    <property type="entry name" value="Ig-like_fold"/>
</dbReference>
<proteinExistence type="predicted"/>
<evidence type="ECO:0000256" key="2">
    <source>
        <dbReference type="SAM" id="Phobius"/>
    </source>
</evidence>
<organism evidence="4 5">
    <name type="scientific">Methanoplanus endosymbiosus</name>
    <dbReference type="NCBI Taxonomy" id="33865"/>
    <lineage>
        <taxon>Archaea</taxon>
        <taxon>Methanobacteriati</taxon>
        <taxon>Methanobacteriota</taxon>
        <taxon>Stenosarchaea group</taxon>
        <taxon>Methanomicrobia</taxon>
        <taxon>Methanomicrobiales</taxon>
        <taxon>Methanomicrobiaceae</taxon>
        <taxon>Methanoplanus</taxon>
    </lineage>
</organism>
<dbReference type="RefSeq" id="WP_257742471.1">
    <property type="nucleotide sequence ID" value="NZ_CP096115.1"/>
</dbReference>
<reference evidence="4" key="1">
    <citation type="submission" date="2022-04" db="EMBL/GenBank/DDBJ databases">
        <title>Complete genome of Methanoplanus endosymbiosus DSM 3599.</title>
        <authorList>
            <person name="Chen S.-C."/>
            <person name="You Y.-T."/>
            <person name="Zhou Y.-Z."/>
            <person name="Lai M.-C."/>
        </authorList>
    </citation>
    <scope>NUCLEOTIDE SEQUENCE</scope>
    <source>
        <strain evidence="4">DSM 3599</strain>
    </source>
</reference>
<evidence type="ECO:0000313" key="4">
    <source>
        <dbReference type="EMBL" id="UUX92321.1"/>
    </source>
</evidence>
<dbReference type="PROSITE" id="PS50093">
    <property type="entry name" value="PKD"/>
    <property type="match status" value="1"/>
</dbReference>
<dbReference type="KEGG" id="mend:L6E24_13430"/>
<gene>
    <name evidence="4" type="ORF">L6E24_13430</name>
</gene>
<dbReference type="Gene3D" id="2.60.40.10">
    <property type="entry name" value="Immunoglobulins"/>
    <property type="match status" value="1"/>
</dbReference>
<dbReference type="Pfam" id="PF18911">
    <property type="entry name" value="PKD_4"/>
    <property type="match status" value="1"/>
</dbReference>
<sequence length="1382" mass="145921">MAGKELQVSSATGDAGAEIYLSFNNSELLSSYVVKIIWDKSVMNVTNLDFESTGWGNDYNQQNPLLNAPAENGYYIVSNYGLKSDYYLSGNNSVMKFTCNAKVHDGSSTAISVDPSYGDRFVIEENGVPTNVKGQYTLVDGTFTTNDVIPPEVNITSPLNSAVVGQDITVTANITDVGGVDESTIVVTVGGNATAPPITTPIDNGFMVTATISNVPLGQDVPVFVSAEDNSGNEGNSTHYVNVAQAGITISPETPADGSYSNATNPVLAAGFVKVTKTTVRMFIDGVNVTASCDFDPTSTATDGGITLNYTKYGVLADGLHEIVVNGTSSLDPFPEKSATVTFTKDTTPPIVTVTKIQDSDGDGFPEANEDLTFYYTAEDANLDKVWIDTVYNTSKSSVGIIPIEMTYGNKNDMAYANDLAGNVNTSASFHIYNDYLAYFNDSSLGKFAGIDLSTLSMYDVFTNANVFALSGPNDQITAPTLGEFDKTVTGGSNVTLDDRKDDPIIAGSLPEKVDIYQGPTGTFNFNVQMPYIQKAVILVAKTNSSLVKSILNDPSGAKSMTSSQLMQALDKNVIGLYGGSKNAVSGEWEYGYEVFAVDDNGTLVKSHTAYGTINVISGDMAETIVANSFDLSSGFNTATATSIKDKPLTVNYLGEGEFMMLAICMDNNRFSVLSGTPFVIEQQAGVLTSSSGPHYLGEDITVSSTITGDAMTAALVKIDPTTYTGNMTVNLTTLSTSSLESAYLVADNNQTFIKPSERANFWVSKGYFNYAGKNSATNILNVPTSGLLAGNYRLYMMVENDGNVTSFNETTVTLSVAPPVANFTATPLNGYVNQEIVFTDASTHASEWNWNFGDGNTSTLPNPTHKYVKIGTYSVTLTVKNGALSDTLTRTNYITVLDLPPVKPDKEENVTLRDPGTSVKEVSGKQQLTFNQTASNGTKVGNTIILNNAGINVTITIDLLTWDPSSGNWIGNVTGVSFEGAPVTTIIGGTVGNATFTFNGTMPGYNPNAVFDISVYNRTSDAAKTKFSVVATNAGYNINSIAYSVYIVKKNLTATDKISDSYLTFTASPAWVNANGGTSAITIMREADNGTCQFLATTYLGLTPSGDMKFRAYSPDGFSAFAMVAVSAIPSPTPAPVPPSPSGGGTSGGGYSGGFGPTVPSYESVGSAELITDSLGQVEGNFEVISADGGAQLLLSNGVQALDSNGRALSEVSITQSSAGATPGTSGALYKFGDFVYDCLPAGATFAPSIDIKFELTEAQFNALNPGQVFSVRYYDEGSKSWVEVPTYINPNTREVIGEVEHFTYYALMAVGGTSAPVVPGAEVVPTEQPTGAVTPAGEETPAAGEGMPGWIWVLLIVVIIAVAGAVFYLYREGKIGGSNS</sequence>
<dbReference type="SUPFAM" id="SSF49299">
    <property type="entry name" value="PKD domain"/>
    <property type="match status" value="1"/>
</dbReference>